<evidence type="ECO:0000256" key="8">
    <source>
        <dbReference type="ARBA" id="ARBA00022884"/>
    </source>
</evidence>
<dbReference type="GO" id="GO:0000175">
    <property type="term" value="F:3'-5'-RNA exonuclease activity"/>
    <property type="evidence" value="ECO:0007669"/>
    <property type="project" value="TreeGrafter"/>
</dbReference>
<dbReference type="Gene3D" id="2.40.50.140">
    <property type="entry name" value="Nucleic acid-binding proteins"/>
    <property type="match status" value="1"/>
</dbReference>
<keyword evidence="7" id="KW-0067">ATP-binding</keyword>
<evidence type="ECO:0000256" key="6">
    <source>
        <dbReference type="ARBA" id="ARBA00022741"/>
    </source>
</evidence>
<evidence type="ECO:0000256" key="9">
    <source>
        <dbReference type="ARBA" id="ARBA00031451"/>
    </source>
</evidence>
<dbReference type="InterPro" id="IPR024435">
    <property type="entry name" value="HisRS-related_dom"/>
</dbReference>
<dbReference type="SUPFAM" id="SSF55681">
    <property type="entry name" value="Class II aaRS and biotin synthetases"/>
    <property type="match status" value="1"/>
</dbReference>
<comment type="caution">
    <text evidence="12">The sequence shown here is derived from an EMBL/GenBank/DDBJ whole genome shotgun (WGS) entry which is preliminary data.</text>
</comment>
<dbReference type="InterPro" id="IPR015847">
    <property type="entry name" value="ExoRNase_PH_dom2"/>
</dbReference>
<dbReference type="SUPFAM" id="SSF50249">
    <property type="entry name" value="Nucleic acid-binding proteins"/>
    <property type="match status" value="1"/>
</dbReference>
<keyword evidence="13" id="KW-1185">Reference proteome</keyword>
<dbReference type="PANTHER" id="PTHR11252">
    <property type="entry name" value="POLYRIBONUCLEOTIDE NUCLEOTIDYLTRANSFERASE"/>
    <property type="match status" value="1"/>
</dbReference>
<dbReference type="InterPro" id="IPR036621">
    <property type="entry name" value="Anticodon-bd_dom_sf"/>
</dbReference>
<dbReference type="InterPro" id="IPR045864">
    <property type="entry name" value="aa-tRNA-synth_II/BPL/LPL"/>
</dbReference>
<dbReference type="STRING" id="158441.A0A226ENF1"/>
<evidence type="ECO:0000259" key="11">
    <source>
        <dbReference type="PROSITE" id="PS50126"/>
    </source>
</evidence>
<evidence type="ECO:0000256" key="10">
    <source>
        <dbReference type="PROSITE-ProRule" id="PRU00117"/>
    </source>
</evidence>
<organism evidence="12 13">
    <name type="scientific">Folsomia candida</name>
    <name type="common">Springtail</name>
    <dbReference type="NCBI Taxonomy" id="158441"/>
    <lineage>
        <taxon>Eukaryota</taxon>
        <taxon>Metazoa</taxon>
        <taxon>Ecdysozoa</taxon>
        <taxon>Arthropoda</taxon>
        <taxon>Hexapoda</taxon>
        <taxon>Collembola</taxon>
        <taxon>Entomobryomorpha</taxon>
        <taxon>Isotomoidea</taxon>
        <taxon>Isotomidae</taxon>
        <taxon>Proisotominae</taxon>
        <taxon>Folsomia</taxon>
    </lineage>
</organism>
<dbReference type="CDD" id="cd09033">
    <property type="entry name" value="KH-I_PNPT1"/>
    <property type="match status" value="1"/>
</dbReference>
<evidence type="ECO:0000313" key="13">
    <source>
        <dbReference type="Proteomes" id="UP000198287"/>
    </source>
</evidence>
<evidence type="ECO:0000256" key="2">
    <source>
        <dbReference type="ARBA" id="ARBA00012416"/>
    </source>
</evidence>
<keyword evidence="6" id="KW-0547">Nucleotide-binding</keyword>
<proteinExistence type="inferred from homology"/>
<evidence type="ECO:0000256" key="3">
    <source>
        <dbReference type="ARBA" id="ARBA00022490"/>
    </source>
</evidence>
<dbReference type="Gene3D" id="3.30.930.10">
    <property type="entry name" value="Bira Bifunctional Protein, Domain 2"/>
    <property type="match status" value="1"/>
</dbReference>
<dbReference type="SUPFAM" id="SSF55666">
    <property type="entry name" value="Ribonuclease PH domain 2-like"/>
    <property type="match status" value="2"/>
</dbReference>
<dbReference type="CDD" id="cd11363">
    <property type="entry name" value="RNase_PH_PNPase_1"/>
    <property type="match status" value="1"/>
</dbReference>
<dbReference type="InterPro" id="IPR012340">
    <property type="entry name" value="NA-bd_OB-fold"/>
</dbReference>
<dbReference type="GO" id="GO:0004654">
    <property type="term" value="F:polyribonucleotide nucleotidyltransferase activity"/>
    <property type="evidence" value="ECO:0007669"/>
    <property type="project" value="UniProtKB-EC"/>
</dbReference>
<keyword evidence="5" id="KW-0548">Nucleotidyltransferase</keyword>
<dbReference type="Pfam" id="PF03726">
    <property type="entry name" value="PNPase"/>
    <property type="match status" value="1"/>
</dbReference>
<dbReference type="AlphaFoldDB" id="A0A226ENF1"/>
<protein>
    <recommendedName>
        <fullName evidence="2">polyribonucleotide nucleotidyltransferase</fullName>
        <ecNumber evidence="2">2.7.7.8</ecNumber>
    </recommendedName>
    <alternativeName>
        <fullName evidence="9">Polynucleotide phosphorylase 1</fullName>
    </alternativeName>
</protein>
<dbReference type="NCBIfam" id="TIGR03591">
    <property type="entry name" value="polynuc_phos"/>
    <property type="match status" value="1"/>
</dbReference>
<dbReference type="Gene3D" id="3.30.230.70">
    <property type="entry name" value="GHMP Kinase, N-terminal domain"/>
    <property type="match status" value="2"/>
</dbReference>
<dbReference type="PROSITE" id="PS50126">
    <property type="entry name" value="S1"/>
    <property type="match status" value="1"/>
</dbReference>
<dbReference type="InterPro" id="IPR027408">
    <property type="entry name" value="PNPase/RNase_PH_dom_sf"/>
</dbReference>
<dbReference type="InterPro" id="IPR012162">
    <property type="entry name" value="PNPase"/>
</dbReference>
<dbReference type="SUPFAM" id="SSF54791">
    <property type="entry name" value="Eukaryotic type KH-domain (KH-domain type I)"/>
    <property type="match status" value="1"/>
</dbReference>
<dbReference type="SMART" id="SM00322">
    <property type="entry name" value="KH"/>
    <property type="match status" value="1"/>
</dbReference>
<dbReference type="GO" id="GO:0005524">
    <property type="term" value="F:ATP binding"/>
    <property type="evidence" value="ECO:0007669"/>
    <property type="project" value="UniProtKB-KW"/>
</dbReference>
<dbReference type="SUPFAM" id="SSF54211">
    <property type="entry name" value="Ribosomal protein S5 domain 2-like"/>
    <property type="match status" value="2"/>
</dbReference>
<dbReference type="GO" id="GO:0005829">
    <property type="term" value="C:cytosol"/>
    <property type="evidence" value="ECO:0007669"/>
    <property type="project" value="TreeGrafter"/>
</dbReference>
<dbReference type="NCBIfam" id="NF008805">
    <property type="entry name" value="PRK11824.1"/>
    <property type="match status" value="1"/>
</dbReference>
<dbReference type="InterPro" id="IPR036612">
    <property type="entry name" value="KH_dom_type_1_sf"/>
</dbReference>
<dbReference type="PANTHER" id="PTHR11252:SF0">
    <property type="entry name" value="POLYRIBONUCLEOTIDE NUCLEOTIDYLTRANSFERASE 1, MITOCHONDRIAL"/>
    <property type="match status" value="1"/>
</dbReference>
<dbReference type="InterPro" id="IPR004087">
    <property type="entry name" value="KH_dom"/>
</dbReference>
<dbReference type="CDD" id="cd11364">
    <property type="entry name" value="RNase_PH_PNPase_2"/>
    <property type="match status" value="1"/>
</dbReference>
<reference evidence="12 13" key="1">
    <citation type="submission" date="2015-12" db="EMBL/GenBank/DDBJ databases">
        <title>The genome of Folsomia candida.</title>
        <authorList>
            <person name="Faddeeva A."/>
            <person name="Derks M.F."/>
            <person name="Anvar Y."/>
            <person name="Smit S."/>
            <person name="Van Straalen N."/>
            <person name="Roelofs D."/>
        </authorList>
    </citation>
    <scope>NUCLEOTIDE SEQUENCE [LARGE SCALE GENOMIC DNA]</scope>
    <source>
        <strain evidence="12 13">VU population</strain>
        <tissue evidence="12">Whole body</tissue>
    </source>
</reference>
<keyword evidence="3" id="KW-0963">Cytoplasm</keyword>
<keyword evidence="8 10" id="KW-0694">RNA-binding</keyword>
<dbReference type="Pfam" id="PF12745">
    <property type="entry name" value="HGTP_anticodon2"/>
    <property type="match status" value="1"/>
</dbReference>
<dbReference type="GO" id="GO:0005739">
    <property type="term" value="C:mitochondrion"/>
    <property type="evidence" value="ECO:0007669"/>
    <property type="project" value="TreeGrafter"/>
</dbReference>
<dbReference type="InterPro" id="IPR020568">
    <property type="entry name" value="Ribosomal_Su5_D2-typ_SF"/>
</dbReference>
<dbReference type="InterPro" id="IPR036345">
    <property type="entry name" value="ExoRNase_PH_dom2_sf"/>
</dbReference>
<dbReference type="Gene3D" id="3.40.50.800">
    <property type="entry name" value="Anticodon-binding domain"/>
    <property type="match status" value="1"/>
</dbReference>
<dbReference type="Pfam" id="PF03725">
    <property type="entry name" value="RNase_PH_C"/>
    <property type="match status" value="1"/>
</dbReference>
<dbReference type="InterPro" id="IPR001247">
    <property type="entry name" value="ExoRNase_PH_dom1"/>
</dbReference>
<dbReference type="Pfam" id="PF01138">
    <property type="entry name" value="RNase_PH"/>
    <property type="match status" value="2"/>
</dbReference>
<dbReference type="FunFam" id="3.30.230.70:FF:000001">
    <property type="entry name" value="Polyribonucleotide nucleotidyltransferase"/>
    <property type="match status" value="1"/>
</dbReference>
<dbReference type="GO" id="GO:0000958">
    <property type="term" value="P:mitochondrial mRNA catabolic process"/>
    <property type="evidence" value="ECO:0007669"/>
    <property type="project" value="TreeGrafter"/>
</dbReference>
<comment type="similarity">
    <text evidence="1">Belongs to the polyribonucleotide nucleotidyltransferase family.</text>
</comment>
<dbReference type="FunFam" id="2.40.50.140:FF:000113">
    <property type="entry name" value="polyribonucleotide nucleotidyltransferase 1, mitochondrial"/>
    <property type="match status" value="1"/>
</dbReference>
<evidence type="ECO:0000256" key="5">
    <source>
        <dbReference type="ARBA" id="ARBA00022695"/>
    </source>
</evidence>
<dbReference type="EC" id="2.7.7.8" evidence="2"/>
<keyword evidence="4 12" id="KW-0808">Transferase</keyword>
<dbReference type="EMBL" id="LNIX01000002">
    <property type="protein sequence ID" value="OXA59195.1"/>
    <property type="molecule type" value="Genomic_DNA"/>
</dbReference>
<dbReference type="InterPro" id="IPR003029">
    <property type="entry name" value="S1_domain"/>
</dbReference>
<sequence>MCSLGLSDHFVTMLLQLMDVEGSFSKISSMLKGIMKRKGEAASCIKEALHELEILISNIETFGMKCNITVIPAMTFCSNIYSGLLFQVVCDLKRRKNKMTMDTIAAGGRYDGLIKNFRTSMYLEQDGTIEGRDDAPCGVGISISLDKLIAGYDPEEDEENNLGREWTQKGSVDVLVCALGHYPMIKEKIDMMKELLAHGIHASILDASQTLESAEEFCKGIGAIFLVILKEGEYYNNIRVRLWEHGRFNEKKLSKPEVIEFISRTLYDGCNEQGPIPTGIMRSDSVSVKQGGLLGSEINCPLAPNPHNHHIQGASSGLPAYNILILMQEREKPSHLKRKYENQVMSRITDILSKLGRQQIVEVLGIEANSVVINNLASSLPLHDKEEFSKSVVEVIEKHPRLKKYLKGICDEIFELTYEKNTSWLFGTLPNIRRQVPEVLKKKVSGHLSHVVARIRSATVDSTTIILNSTMMGLRPLGVTKLLNIAQNAIRRRQFISSSTLTTHENTITFSDGKTLKVGTGRLARMADGCAVASFGDTSVMVTAVGKIKSTPQGFMPLTVDYRQKAAAAGRIPTNFLRRELGPTEREILTSRLIDRSLRPLFPDEYTSETQIICNLLAVDGVHDPDILSINAASAALSVSDIPWNGPVGAVRVGMIDNELKVNPSRREMSQSILNLVVVATSQNLVVMLDATADCILQQDFLKAIKVGVKECQSIIQGITRLQKEAGKRKRNETAAAAVIEGQGQEQEATNKENSLKIEKLKPGQIPPDLADAAKTFGELRLKDIFMDHTFDKLGRDNAVSALRSDVVDKLNKNFPNYDPSLISESFSKLTKNVFRQLILDEKTRCDGRSLVQLRNISCDVDLCKPLHGSSLFQRGQTQVFCTVAFDSIDSALKSDPVSVITGGLKEKNFFLHYEFPPYATNETGRGGGQYGRREMGHGALAERALRPVIPKDYPFTIRLTSEVLESNGSSSMASICGGSLALMDAGVPISAPAAGVAIGLVTKFEGGDTKHLEDYVLLTDILGIEDYMGDMDFKLAGTRKGITALQADLKIPGLPLKVVMEAVLQGTDAKNEILEIMKQTIAAPRTIKKDNMPLVEQIEVPTHKRAKFIGSGGRNVKKLTSETGVQVTEVDDIHLNLFAPNQTALEEAKEMINEFLTEQREPQLDFGAIYTAKIVEIRDIGVMVTLYPNMQPALLHNSQLDQRKILHPSAVGLEVGQEINVKYFGRDPVSGGMRLSRKVLQVPQMDSTVVRDLNASR</sequence>
<dbReference type="FunFam" id="3.30.230.70:FF:000032">
    <property type="entry name" value="Polyribonucleotide nucleotidyltransferase 1"/>
    <property type="match status" value="1"/>
</dbReference>
<name>A0A226ENF1_FOLCA</name>
<dbReference type="FunFam" id="3.30.1370.10:FF:000001">
    <property type="entry name" value="Polyribonucleotide nucleotidyltransferase"/>
    <property type="match status" value="1"/>
</dbReference>
<dbReference type="PROSITE" id="PS50084">
    <property type="entry name" value="KH_TYPE_1"/>
    <property type="match status" value="1"/>
</dbReference>
<dbReference type="Gene3D" id="3.30.1370.10">
    <property type="entry name" value="K Homology domain, type 1"/>
    <property type="match status" value="1"/>
</dbReference>
<evidence type="ECO:0000313" key="12">
    <source>
        <dbReference type="EMBL" id="OXA59195.1"/>
    </source>
</evidence>
<accession>A0A226ENF1</accession>
<dbReference type="InterPro" id="IPR015848">
    <property type="entry name" value="PNPase_PH_RNA-bd_bac/org-type"/>
</dbReference>
<gene>
    <name evidence="12" type="ORF">Fcan01_05343</name>
</gene>
<dbReference type="InterPro" id="IPR004088">
    <property type="entry name" value="KH_dom_type_1"/>
</dbReference>
<evidence type="ECO:0000256" key="1">
    <source>
        <dbReference type="ARBA" id="ARBA00007404"/>
    </source>
</evidence>
<dbReference type="Pfam" id="PF00013">
    <property type="entry name" value="KH_1"/>
    <property type="match status" value="1"/>
</dbReference>
<dbReference type="GO" id="GO:0003723">
    <property type="term" value="F:RNA binding"/>
    <property type="evidence" value="ECO:0007669"/>
    <property type="project" value="UniProtKB-UniRule"/>
</dbReference>
<dbReference type="Proteomes" id="UP000198287">
    <property type="component" value="Unassembled WGS sequence"/>
</dbReference>
<evidence type="ECO:0000256" key="4">
    <source>
        <dbReference type="ARBA" id="ARBA00022679"/>
    </source>
</evidence>
<dbReference type="OrthoDB" id="437922at2759"/>
<feature type="domain" description="S1 motif" evidence="11">
    <location>
        <begin position="1168"/>
        <end position="1239"/>
    </location>
</feature>
<evidence type="ECO:0000256" key="7">
    <source>
        <dbReference type="ARBA" id="ARBA00022840"/>
    </source>
</evidence>
<dbReference type="GO" id="GO:0000965">
    <property type="term" value="P:mitochondrial RNA 3'-end processing"/>
    <property type="evidence" value="ECO:0007669"/>
    <property type="project" value="TreeGrafter"/>
</dbReference>